<evidence type="ECO:0000313" key="2">
    <source>
        <dbReference type="Proteomes" id="UP001580391"/>
    </source>
</evidence>
<comment type="caution">
    <text evidence="1">The sequence shown here is derived from an EMBL/GenBank/DDBJ whole genome shotgun (WGS) entry which is preliminary data.</text>
</comment>
<keyword evidence="1" id="KW-0378">Hydrolase</keyword>
<accession>A0ABV5BX63</accession>
<dbReference type="EMBL" id="JBHILJ010000024">
    <property type="protein sequence ID" value="MFB5738671.1"/>
    <property type="molecule type" value="Genomic_DNA"/>
</dbReference>
<reference evidence="1 2" key="1">
    <citation type="submission" date="2024-09" db="EMBL/GenBank/DDBJ databases">
        <title>Taxonomic and Genotyping Characterization of Leptospira Strains isolated from Multiple Sources in Colombia highlights the importance of intermediate species.</title>
        <authorList>
            <person name="Torres Higuera L."/>
            <person name="Rojas Tapias D."/>
            <person name="Jimenez Velasquez S."/>
            <person name="Renjifo Ibanez C."/>
        </authorList>
    </citation>
    <scope>NUCLEOTIDE SEQUENCE [LARGE SCALE GENOMIC DNA]</scope>
    <source>
        <strain evidence="1 2">Lep080</strain>
    </source>
</reference>
<name>A0ABV5BX63_9LEPT</name>
<evidence type="ECO:0000313" key="1">
    <source>
        <dbReference type="EMBL" id="MFB5738671.1"/>
    </source>
</evidence>
<gene>
    <name evidence="1" type="ORF">ACE5IX_19310</name>
</gene>
<dbReference type="Proteomes" id="UP001580391">
    <property type="component" value="Unassembled WGS sequence"/>
</dbReference>
<dbReference type="InterPro" id="IPR029058">
    <property type="entry name" value="AB_hydrolase_fold"/>
</dbReference>
<dbReference type="RefSeq" id="WP_375517793.1">
    <property type="nucleotide sequence ID" value="NZ_JBHILI010000016.1"/>
</dbReference>
<dbReference type="Gene3D" id="3.40.50.1820">
    <property type="entry name" value="alpha/beta hydrolase"/>
    <property type="match status" value="1"/>
</dbReference>
<proteinExistence type="predicted"/>
<keyword evidence="2" id="KW-1185">Reference proteome</keyword>
<dbReference type="SUPFAM" id="SSF53474">
    <property type="entry name" value="alpha/beta-Hydrolases"/>
    <property type="match status" value="1"/>
</dbReference>
<dbReference type="GO" id="GO:0016787">
    <property type="term" value="F:hydrolase activity"/>
    <property type="evidence" value="ECO:0007669"/>
    <property type="project" value="UniProtKB-KW"/>
</dbReference>
<protein>
    <submittedName>
        <fullName evidence="1">Alpha/beta hydrolase</fullName>
    </submittedName>
</protein>
<sequence>MKNIYLISGLGADERVFRNIDFNGENPKYIHWINPQIDESLESYSMRLLEQVDSKTDLILVGVSFGGIIANEMAKHISTKKIIIISSIKTSSEKPLVYRVINFLRLINLVPSFLLRVYNPILAYLFGISSSEDRELLKSFLSKTEGSFVKWSLKSILQWNSEINLSNLSHIHGTKDKLFPSRLIGQAVLIADGGHFMILNKAKEISLKLRGILKD</sequence>
<organism evidence="1 2">
    <name type="scientific">Leptospira wolffii</name>
    <dbReference type="NCBI Taxonomy" id="409998"/>
    <lineage>
        <taxon>Bacteria</taxon>
        <taxon>Pseudomonadati</taxon>
        <taxon>Spirochaetota</taxon>
        <taxon>Spirochaetia</taxon>
        <taxon>Leptospirales</taxon>
        <taxon>Leptospiraceae</taxon>
        <taxon>Leptospira</taxon>
    </lineage>
</organism>